<organism evidence="11 12">
    <name type="scientific">Knufia fluminis</name>
    <dbReference type="NCBI Taxonomy" id="191047"/>
    <lineage>
        <taxon>Eukaryota</taxon>
        <taxon>Fungi</taxon>
        <taxon>Dikarya</taxon>
        <taxon>Ascomycota</taxon>
        <taxon>Pezizomycotina</taxon>
        <taxon>Eurotiomycetes</taxon>
        <taxon>Chaetothyriomycetidae</taxon>
        <taxon>Chaetothyriales</taxon>
        <taxon>Trichomeriaceae</taxon>
        <taxon>Knufia</taxon>
    </lineage>
</organism>
<gene>
    <name evidence="11" type="ORF">OHC33_008430</name>
</gene>
<keyword evidence="6 9" id="KW-1133">Transmembrane helix</keyword>
<feature type="transmembrane region" description="Helical" evidence="9">
    <location>
        <begin position="41"/>
        <end position="62"/>
    </location>
</feature>
<keyword evidence="7 9" id="KW-0472">Membrane</keyword>
<proteinExistence type="inferred from homology"/>
<comment type="similarity">
    <text evidence="3">Belongs to the TPT transporter family. SLC35D subfamily.</text>
</comment>
<dbReference type="Proteomes" id="UP001316803">
    <property type="component" value="Unassembled WGS sequence"/>
</dbReference>
<comment type="function">
    <text evidence="1">Involved in the import of GDP-mannose from the cytoplasm into the Golgi lumen.</text>
</comment>
<dbReference type="PANTHER" id="PTHR11132">
    <property type="entry name" value="SOLUTE CARRIER FAMILY 35"/>
    <property type="match status" value="1"/>
</dbReference>
<comment type="caution">
    <text evidence="11">The sequence shown here is derived from an EMBL/GenBank/DDBJ whole genome shotgun (WGS) entry which is preliminary data.</text>
</comment>
<feature type="transmembrane region" description="Helical" evidence="9">
    <location>
        <begin position="313"/>
        <end position="329"/>
    </location>
</feature>
<feature type="transmembrane region" description="Helical" evidence="9">
    <location>
        <begin position="256"/>
        <end position="279"/>
    </location>
</feature>
<feature type="compositionally biased region" description="Basic and acidic residues" evidence="8">
    <location>
        <begin position="1"/>
        <end position="10"/>
    </location>
</feature>
<feature type="transmembrane region" description="Helical" evidence="9">
    <location>
        <begin position="360"/>
        <end position="382"/>
    </location>
</feature>
<feature type="transmembrane region" description="Helical" evidence="9">
    <location>
        <begin position="167"/>
        <end position="187"/>
    </location>
</feature>
<dbReference type="AlphaFoldDB" id="A0AAN8EGU3"/>
<accession>A0AAN8EGU3</accession>
<keyword evidence="5 9" id="KW-0812">Transmembrane</keyword>
<evidence type="ECO:0000256" key="8">
    <source>
        <dbReference type="SAM" id="MobiDB-lite"/>
    </source>
</evidence>
<feature type="transmembrane region" description="Helical" evidence="9">
    <location>
        <begin position="225"/>
        <end position="244"/>
    </location>
</feature>
<evidence type="ECO:0000256" key="7">
    <source>
        <dbReference type="ARBA" id="ARBA00023136"/>
    </source>
</evidence>
<evidence type="ECO:0000256" key="4">
    <source>
        <dbReference type="ARBA" id="ARBA00011182"/>
    </source>
</evidence>
<feature type="transmembrane region" description="Helical" evidence="9">
    <location>
        <begin position="108"/>
        <end position="125"/>
    </location>
</feature>
<comment type="subcellular location">
    <subcellularLocation>
        <location evidence="2">Endoplasmic reticulum membrane</location>
        <topology evidence="2">Multi-pass membrane protein</topology>
    </subcellularLocation>
</comment>
<dbReference type="Pfam" id="PF03151">
    <property type="entry name" value="TPT"/>
    <property type="match status" value="1"/>
</dbReference>
<evidence type="ECO:0000256" key="9">
    <source>
        <dbReference type="SAM" id="Phobius"/>
    </source>
</evidence>
<protein>
    <recommendedName>
        <fullName evidence="10">Sugar phosphate transporter domain-containing protein</fullName>
    </recommendedName>
</protein>
<evidence type="ECO:0000256" key="6">
    <source>
        <dbReference type="ARBA" id="ARBA00022989"/>
    </source>
</evidence>
<dbReference type="GO" id="GO:0005789">
    <property type="term" value="C:endoplasmic reticulum membrane"/>
    <property type="evidence" value="ECO:0007669"/>
    <property type="project" value="UniProtKB-SubCell"/>
</dbReference>
<keyword evidence="12" id="KW-1185">Reference proteome</keyword>
<feature type="region of interest" description="Disordered" evidence="8">
    <location>
        <begin position="1"/>
        <end position="24"/>
    </location>
</feature>
<dbReference type="InterPro" id="IPR050186">
    <property type="entry name" value="TPT_transporter"/>
</dbReference>
<evidence type="ECO:0000256" key="5">
    <source>
        <dbReference type="ARBA" id="ARBA00022692"/>
    </source>
</evidence>
<feature type="transmembrane region" description="Helical" evidence="9">
    <location>
        <begin position="131"/>
        <end position="160"/>
    </location>
</feature>
<evidence type="ECO:0000259" key="10">
    <source>
        <dbReference type="Pfam" id="PF03151"/>
    </source>
</evidence>
<evidence type="ECO:0000256" key="2">
    <source>
        <dbReference type="ARBA" id="ARBA00004477"/>
    </source>
</evidence>
<evidence type="ECO:0000313" key="12">
    <source>
        <dbReference type="Proteomes" id="UP001316803"/>
    </source>
</evidence>
<evidence type="ECO:0000256" key="1">
    <source>
        <dbReference type="ARBA" id="ARBA00003420"/>
    </source>
</evidence>
<sequence>MADSSEKQRQSGESPRSAEPATLPSVNAVEKPEPAQSSLHPAFYVVAWIGFSGGVILFNKYLLDTMGFRFPIVLTTWHMVFATFMTQVLSRTTTLIDGRKTVKMTGKVYLRAILPIGFFFSLSLICGNKAYLYLSVAFIQMLKATMPVAVLITSWILAVAPINLKQLGNVSFIVIGVVIASVGEIKFDLTGFLWQAGGISFEATRLVMVQRLLSSAEYKMDPLTSLYYFAPVCALMNGVVALFTEVPTMTMQNIYNVGYVVLIANALVAFMLNVSVVFLIGKTSSLVLTLCGVLKDILLVAASMMIWGTPVSGTQFFGYSIALGGLMYYKLGADQLKQHVAQAGRSWQEFGQNKPATRKALIFGLVLFVMFILLGGLAPTYAPEQTGKLRDYMGFNTGGVVNAHP</sequence>
<feature type="domain" description="Sugar phosphate transporter" evidence="10">
    <location>
        <begin position="42"/>
        <end position="329"/>
    </location>
</feature>
<evidence type="ECO:0000313" key="11">
    <source>
        <dbReference type="EMBL" id="KAK5950487.1"/>
    </source>
</evidence>
<comment type="subunit">
    <text evidence="4">Homooligomer.</text>
</comment>
<reference evidence="11 12" key="1">
    <citation type="submission" date="2022-12" db="EMBL/GenBank/DDBJ databases">
        <title>Genomic features and morphological characterization of a novel Knufia sp. strain isolated from spacecraft assembly facility.</title>
        <authorList>
            <person name="Teixeira M."/>
            <person name="Chander A.M."/>
            <person name="Stajich J.E."/>
            <person name="Venkateswaran K."/>
        </authorList>
    </citation>
    <scope>NUCLEOTIDE SEQUENCE [LARGE SCALE GENOMIC DNA]</scope>
    <source>
        <strain evidence="11 12">FJI-L2-BK-P2</strain>
    </source>
</reference>
<dbReference type="EMBL" id="JAKLMC020000026">
    <property type="protein sequence ID" value="KAK5950487.1"/>
    <property type="molecule type" value="Genomic_DNA"/>
</dbReference>
<name>A0AAN8EGU3_9EURO</name>
<feature type="transmembrane region" description="Helical" evidence="9">
    <location>
        <begin position="68"/>
        <end position="88"/>
    </location>
</feature>
<evidence type="ECO:0000256" key="3">
    <source>
        <dbReference type="ARBA" id="ARBA00010425"/>
    </source>
</evidence>
<dbReference type="InterPro" id="IPR004853">
    <property type="entry name" value="Sugar_P_trans_dom"/>
</dbReference>